<comment type="caution">
    <text evidence="3">The sequence shown here is derived from an EMBL/GenBank/DDBJ whole genome shotgun (WGS) entry which is preliminary data.</text>
</comment>
<evidence type="ECO:0000256" key="1">
    <source>
        <dbReference type="SAM" id="SignalP"/>
    </source>
</evidence>
<protein>
    <submittedName>
        <fullName evidence="3">DUF5103 domain-containing protein</fullName>
    </submittedName>
</protein>
<evidence type="ECO:0000313" key="3">
    <source>
        <dbReference type="EMBL" id="MBW4864499.1"/>
    </source>
</evidence>
<evidence type="ECO:0000259" key="2">
    <source>
        <dbReference type="Pfam" id="PF17116"/>
    </source>
</evidence>
<dbReference type="Proteomes" id="UP001196873">
    <property type="component" value="Unassembled WGS sequence"/>
</dbReference>
<feature type="signal peptide" evidence="1">
    <location>
        <begin position="1"/>
        <end position="22"/>
    </location>
</feature>
<proteinExistence type="predicted"/>
<accession>A0AAW4NLC3</accession>
<sequence length="410" mass="47830">MIRGYKYIFTLLLLCFTTTITAQRNEVISPDIATLQVRNVNQPLSMLPIIQLNSNEQIQISFDRFGHEYHRYTYKITHCEADWSPSTQLFSTDYLDGFRDNLLINQVQESVNTNVIYTHYAFSLPNDQCRITMSGNYKVEVYDEEDNKLLTAYFMVVEPLMKVELTYTSNTDIDVNQSHQQVGMMLKFGNLMVTNPATQVKTIILQNARWDDARVNIQPQLISHDGLQWQHCRQFIFDAGNNYRKFECLSVDHPTMGIERINWDGHNYQAYLWPDLPRRNYVFDESGQGIFIIRNSDNNGNDYLSDYAYVNFTLQTDTSDDAIYISGGLTNHHLSPQYKMKYNETQHLYTLSLLLKQGYYSYEYVKIKPDGTTQILPSEGNFYQTKNHYQALVYFKGVNDRTDRLVAVSQ</sequence>
<keyword evidence="1" id="KW-0732">Signal</keyword>
<gene>
    <name evidence="3" type="ORF">KZY68_00355</name>
</gene>
<dbReference type="AlphaFoldDB" id="A0AAW4NLC3"/>
<dbReference type="InterPro" id="IPR031345">
    <property type="entry name" value="T9SS_Plug_N"/>
</dbReference>
<name>A0AAW4NLC3_9BACT</name>
<dbReference type="Pfam" id="PF17116">
    <property type="entry name" value="T9SS_plug_1st"/>
    <property type="match status" value="1"/>
</dbReference>
<evidence type="ECO:0000313" key="4">
    <source>
        <dbReference type="Proteomes" id="UP001196873"/>
    </source>
</evidence>
<feature type="domain" description="Type 9 secretion system plug protein N-terminal" evidence="2">
    <location>
        <begin position="32"/>
        <end position="158"/>
    </location>
</feature>
<dbReference type="RefSeq" id="WP_007133756.1">
    <property type="nucleotide sequence ID" value="NZ_CABKPN010000001.1"/>
</dbReference>
<reference evidence="3" key="1">
    <citation type="submission" date="2021-07" db="EMBL/GenBank/DDBJ databases">
        <title>Genomic diversity and antimicrobial resistance of Prevotella spp. isolated from chronic lung disease airways.</title>
        <authorList>
            <person name="Webb K.A."/>
            <person name="Olagoke O.S."/>
            <person name="Baird T."/>
            <person name="Neill J."/>
            <person name="Pham A."/>
            <person name="Wells T.J."/>
            <person name="Ramsay K.A."/>
            <person name="Bell S.C."/>
            <person name="Sarovich D.S."/>
            <person name="Price E.P."/>
        </authorList>
    </citation>
    <scope>NUCLEOTIDE SEQUENCE</scope>
    <source>
        <strain evidence="3">SCHI0047.S.3</strain>
    </source>
</reference>
<organism evidence="3 4">
    <name type="scientific">Segatella salivae</name>
    <dbReference type="NCBI Taxonomy" id="228604"/>
    <lineage>
        <taxon>Bacteria</taxon>
        <taxon>Pseudomonadati</taxon>
        <taxon>Bacteroidota</taxon>
        <taxon>Bacteroidia</taxon>
        <taxon>Bacteroidales</taxon>
        <taxon>Prevotellaceae</taxon>
        <taxon>Segatella</taxon>
    </lineage>
</organism>
<dbReference type="EMBL" id="JAHXRF010000001">
    <property type="protein sequence ID" value="MBW4864499.1"/>
    <property type="molecule type" value="Genomic_DNA"/>
</dbReference>
<feature type="chain" id="PRO_5043688946" evidence="1">
    <location>
        <begin position="23"/>
        <end position="410"/>
    </location>
</feature>